<gene>
    <name evidence="8" type="ORF">KIPB_001848</name>
</gene>
<feature type="domain" description="C2H2-type" evidence="7">
    <location>
        <begin position="303"/>
        <end position="331"/>
    </location>
</feature>
<evidence type="ECO:0000259" key="7">
    <source>
        <dbReference type="PROSITE" id="PS50157"/>
    </source>
</evidence>
<dbReference type="InterPro" id="IPR036236">
    <property type="entry name" value="Znf_C2H2_sf"/>
</dbReference>
<dbReference type="SMART" id="SM00355">
    <property type="entry name" value="ZnF_C2H2"/>
    <property type="match status" value="4"/>
</dbReference>
<feature type="domain" description="C2H2-type" evidence="7">
    <location>
        <begin position="421"/>
        <end position="449"/>
    </location>
</feature>
<dbReference type="GO" id="GO:0008270">
    <property type="term" value="F:zinc ion binding"/>
    <property type="evidence" value="ECO:0007669"/>
    <property type="project" value="UniProtKB-KW"/>
</dbReference>
<keyword evidence="6" id="KW-0812">Transmembrane</keyword>
<name>A0A9K3CR74_9EUKA</name>
<evidence type="ECO:0000256" key="4">
    <source>
        <dbReference type="ARBA" id="ARBA00022833"/>
    </source>
</evidence>
<evidence type="ECO:0000256" key="1">
    <source>
        <dbReference type="ARBA" id="ARBA00022723"/>
    </source>
</evidence>
<dbReference type="InterPro" id="IPR013087">
    <property type="entry name" value="Znf_C2H2_type"/>
</dbReference>
<dbReference type="EMBL" id="BDIP01000280">
    <property type="protein sequence ID" value="GIQ80962.1"/>
    <property type="molecule type" value="Genomic_DNA"/>
</dbReference>
<evidence type="ECO:0000256" key="5">
    <source>
        <dbReference type="PROSITE-ProRule" id="PRU00042"/>
    </source>
</evidence>
<dbReference type="PROSITE" id="PS50157">
    <property type="entry name" value="ZINC_FINGER_C2H2_2"/>
    <property type="match status" value="3"/>
</dbReference>
<keyword evidence="6" id="KW-0472">Membrane</keyword>
<feature type="transmembrane region" description="Helical" evidence="6">
    <location>
        <begin position="54"/>
        <end position="72"/>
    </location>
</feature>
<dbReference type="SUPFAM" id="SSF57667">
    <property type="entry name" value="beta-beta-alpha zinc fingers"/>
    <property type="match status" value="2"/>
</dbReference>
<dbReference type="Proteomes" id="UP000265618">
    <property type="component" value="Unassembled WGS sequence"/>
</dbReference>
<keyword evidence="6" id="KW-1133">Transmembrane helix</keyword>
<evidence type="ECO:0000256" key="3">
    <source>
        <dbReference type="ARBA" id="ARBA00022771"/>
    </source>
</evidence>
<dbReference type="PROSITE" id="PS00028">
    <property type="entry name" value="ZINC_FINGER_C2H2_1"/>
    <property type="match status" value="2"/>
</dbReference>
<proteinExistence type="predicted"/>
<dbReference type="OrthoDB" id="6265205at2759"/>
<feature type="transmembrane region" description="Helical" evidence="6">
    <location>
        <begin position="93"/>
        <end position="110"/>
    </location>
</feature>
<feature type="transmembrane region" description="Helical" evidence="6">
    <location>
        <begin position="26"/>
        <end position="48"/>
    </location>
</feature>
<evidence type="ECO:0000313" key="8">
    <source>
        <dbReference type="EMBL" id="GIQ80962.1"/>
    </source>
</evidence>
<reference evidence="8 9" key="1">
    <citation type="journal article" date="2018" name="PLoS ONE">
        <title>The draft genome of Kipferlia bialata reveals reductive genome evolution in fornicate parasites.</title>
        <authorList>
            <person name="Tanifuji G."/>
            <person name="Takabayashi S."/>
            <person name="Kume K."/>
            <person name="Takagi M."/>
            <person name="Nakayama T."/>
            <person name="Kamikawa R."/>
            <person name="Inagaki Y."/>
            <person name="Hashimoto T."/>
        </authorList>
    </citation>
    <scope>NUCLEOTIDE SEQUENCE [LARGE SCALE GENOMIC DNA]</scope>
    <source>
        <strain evidence="8">NY0173</strain>
    </source>
</reference>
<evidence type="ECO:0000256" key="6">
    <source>
        <dbReference type="SAM" id="Phobius"/>
    </source>
</evidence>
<dbReference type="Gene3D" id="3.30.160.60">
    <property type="entry name" value="Classic Zinc Finger"/>
    <property type="match status" value="2"/>
</dbReference>
<evidence type="ECO:0000256" key="2">
    <source>
        <dbReference type="ARBA" id="ARBA00022737"/>
    </source>
</evidence>
<dbReference type="AlphaFoldDB" id="A0A9K3CR74"/>
<feature type="domain" description="C2H2-type" evidence="7">
    <location>
        <begin position="233"/>
        <end position="268"/>
    </location>
</feature>
<protein>
    <recommendedName>
        <fullName evidence="7">C2H2-type domain-containing protein</fullName>
    </recommendedName>
</protein>
<dbReference type="PANTHER" id="PTHR24409:SF295">
    <property type="entry name" value="AZ2-RELATED"/>
    <property type="match status" value="1"/>
</dbReference>
<dbReference type="PANTHER" id="PTHR24409">
    <property type="entry name" value="ZINC FINGER PROTEIN 142"/>
    <property type="match status" value="1"/>
</dbReference>
<evidence type="ECO:0000313" key="9">
    <source>
        <dbReference type="Proteomes" id="UP000265618"/>
    </source>
</evidence>
<accession>A0A9K3CR74</accession>
<keyword evidence="9" id="KW-1185">Reference proteome</keyword>
<keyword evidence="2" id="KW-0677">Repeat</keyword>
<dbReference type="GO" id="GO:0005634">
    <property type="term" value="C:nucleus"/>
    <property type="evidence" value="ECO:0007669"/>
    <property type="project" value="TreeGrafter"/>
</dbReference>
<dbReference type="GO" id="GO:0000977">
    <property type="term" value="F:RNA polymerase II transcription regulatory region sequence-specific DNA binding"/>
    <property type="evidence" value="ECO:0007669"/>
    <property type="project" value="TreeGrafter"/>
</dbReference>
<comment type="caution">
    <text evidence="8">The sequence shown here is derived from an EMBL/GenBank/DDBJ whole genome shotgun (WGS) entry which is preliminary data.</text>
</comment>
<dbReference type="GO" id="GO:0000981">
    <property type="term" value="F:DNA-binding transcription factor activity, RNA polymerase II-specific"/>
    <property type="evidence" value="ECO:0007669"/>
    <property type="project" value="TreeGrafter"/>
</dbReference>
<sequence length="460" mass="50734">MPTSNASGSKGCQPVREWHCERALRGVSVSVPSFTVACVCIALVGMGTLSLSMVYAWVVVSGMVGLSVYVVRSRTSVGSDEDERERETHSARWMRLSLIVQSSLILMSGLGCIPALYTPGTALIMLALASLSVCSTAPTSQWLYAFPLLHCVSLSLFHFTGGVSACEEAALAISSTPHCIASEGLVCLADLSVLGVIYIVHRVTLTLERQFHSIQSTALLHAHYKDAHDNLPYQCPALLKDGTVCGIRFQTTGLLRAHYKDLHDNRPHECPAKNDEGTACGMRFRTLNKFNQHMASHATSRQWPCHLCDKEFNRKGNCKAHVVFAHCRVRIFPQKSLAVDHMTGAHPGVDMEATPPTCVRIYDQREVVAELDSDDLAQLVKEYMEMEPVPDGQGARVSNPVCSNPRPRRIMAKFSTEATTWSCTECDKTYRRESDLTDHVEAVHRGRRWKCSVCDKGIGI</sequence>
<keyword evidence="1" id="KW-0479">Metal-binding</keyword>
<dbReference type="Pfam" id="PF00096">
    <property type="entry name" value="zf-C2H2"/>
    <property type="match status" value="1"/>
</dbReference>
<keyword evidence="3 5" id="KW-0863">Zinc-finger</keyword>
<organism evidence="8 9">
    <name type="scientific">Kipferlia bialata</name>
    <dbReference type="NCBI Taxonomy" id="797122"/>
    <lineage>
        <taxon>Eukaryota</taxon>
        <taxon>Metamonada</taxon>
        <taxon>Carpediemonas-like organisms</taxon>
        <taxon>Kipferlia</taxon>
    </lineage>
</organism>
<keyword evidence="4" id="KW-0862">Zinc</keyword>